<gene>
    <name evidence="7" type="ORF">ADEAN_000408600</name>
</gene>
<keyword evidence="3" id="KW-0966">Cell projection</keyword>
<feature type="compositionally biased region" description="Basic and acidic residues" evidence="5">
    <location>
        <begin position="1"/>
        <end position="11"/>
    </location>
</feature>
<name>A0A7G2CCH0_9TRYP</name>
<feature type="region of interest" description="Disordered" evidence="5">
    <location>
        <begin position="61"/>
        <end position="84"/>
    </location>
</feature>
<dbReference type="Proteomes" id="UP000515908">
    <property type="component" value="Chromosome 07"/>
</dbReference>
<evidence type="ECO:0000256" key="3">
    <source>
        <dbReference type="ARBA" id="ARBA00023273"/>
    </source>
</evidence>
<dbReference type="CDD" id="cd22984">
    <property type="entry name" value="DD_CrRSP7-like"/>
    <property type="match status" value="1"/>
</dbReference>
<keyword evidence="8" id="KW-1185">Reference proteome</keyword>
<dbReference type="SUPFAM" id="SSF47391">
    <property type="entry name" value="Dimerization-anchoring domain of cAMP-dependent PK regulatory subunit"/>
    <property type="match status" value="1"/>
</dbReference>
<dbReference type="PANTHER" id="PTHR14952">
    <property type="entry name" value="ROPPORIN-1-LIKE PROTEIN"/>
    <property type="match status" value="1"/>
</dbReference>
<accession>A0A7G2CCH0</accession>
<comment type="similarity">
    <text evidence="4">Belongs to the ropporin family.</text>
</comment>
<dbReference type="GO" id="GO:0031514">
    <property type="term" value="C:motile cilium"/>
    <property type="evidence" value="ECO:0007669"/>
    <property type="project" value="UniProtKB-SubCell"/>
</dbReference>
<dbReference type="EMBL" id="LR877151">
    <property type="protein sequence ID" value="CAD2216624.1"/>
    <property type="molecule type" value="Genomic_DNA"/>
</dbReference>
<dbReference type="Gene3D" id="1.10.238.10">
    <property type="entry name" value="EF-hand"/>
    <property type="match status" value="1"/>
</dbReference>
<dbReference type="OrthoDB" id="26525at2759"/>
<proteinExistence type="inferred from homology"/>
<feature type="region of interest" description="Disordered" evidence="5">
    <location>
        <begin position="1"/>
        <end position="24"/>
    </location>
</feature>
<evidence type="ECO:0000256" key="1">
    <source>
        <dbReference type="ARBA" id="ARBA00004230"/>
    </source>
</evidence>
<dbReference type="Gene3D" id="1.20.890.10">
    <property type="entry name" value="cAMP-dependent protein kinase regulatory subunit, dimerization-anchoring domain"/>
    <property type="match status" value="1"/>
</dbReference>
<reference evidence="7 8" key="1">
    <citation type="submission" date="2020-08" db="EMBL/GenBank/DDBJ databases">
        <authorList>
            <person name="Newling K."/>
            <person name="Davey J."/>
            <person name="Forrester S."/>
        </authorList>
    </citation>
    <scope>NUCLEOTIDE SEQUENCE [LARGE SCALE GENOMIC DNA]</scope>
    <source>
        <strain evidence="8">Crithidia deanei Carvalho (ATCC PRA-265)</strain>
    </source>
</reference>
<keyword evidence="2" id="KW-0282">Flagellum</keyword>
<keyword evidence="2" id="KW-0969">Cilium</keyword>
<dbReference type="InterPro" id="IPR011992">
    <property type="entry name" value="EF-hand-dom_pair"/>
</dbReference>
<sequence length="269" mass="31020">MSQSTFRERTLATRYQQRQQLPQNFPDVLKEYAREVLRAQPSDILSWSAEYFKALALEADPSAAPREPSGAPRRSPMGSPDADPEREELMHAMLAAFRQNDGNGDGRLYSRIMKRVLTQDFDLSPKQALYILTSEYAEVSEDDTLEYANFAREASLAVQFFQKSRQDFSEVNEDEGQLVHGMSRTDIVQEFLPQFRRLDTQSTGLISFSDYRYILTTAAVNLTNREIRLLCVECDRSHPNDKIAYELEVNEMFSRLVLGEQFEQFDKDL</sequence>
<evidence type="ECO:0000256" key="5">
    <source>
        <dbReference type="SAM" id="MobiDB-lite"/>
    </source>
</evidence>
<dbReference type="Pfam" id="PF02197">
    <property type="entry name" value="RIIa"/>
    <property type="match status" value="1"/>
</dbReference>
<dbReference type="PANTHER" id="PTHR14952:SF19">
    <property type="entry name" value="RIIA DOMAIN-CONTAINING PROTEIN"/>
    <property type="match status" value="1"/>
</dbReference>
<evidence type="ECO:0000256" key="4">
    <source>
        <dbReference type="ARBA" id="ARBA00035651"/>
    </source>
</evidence>
<dbReference type="SMART" id="SM00394">
    <property type="entry name" value="RIIa"/>
    <property type="match status" value="1"/>
</dbReference>
<protein>
    <submittedName>
        <fullName evidence="7">Regulatory subunit of type II PKA R-subunit, putative</fullName>
    </submittedName>
</protein>
<feature type="domain" description="RIIa" evidence="6">
    <location>
        <begin position="23"/>
        <end position="59"/>
    </location>
</feature>
<evidence type="ECO:0000313" key="7">
    <source>
        <dbReference type="EMBL" id="CAD2216624.1"/>
    </source>
</evidence>
<dbReference type="AlphaFoldDB" id="A0A7G2CCH0"/>
<dbReference type="InterPro" id="IPR003117">
    <property type="entry name" value="cAMP_dep_PK_reg_su_I/II_a/b"/>
</dbReference>
<evidence type="ECO:0000259" key="6">
    <source>
        <dbReference type="SMART" id="SM00394"/>
    </source>
</evidence>
<organism evidence="7 8">
    <name type="scientific">Angomonas deanei</name>
    <dbReference type="NCBI Taxonomy" id="59799"/>
    <lineage>
        <taxon>Eukaryota</taxon>
        <taxon>Discoba</taxon>
        <taxon>Euglenozoa</taxon>
        <taxon>Kinetoplastea</taxon>
        <taxon>Metakinetoplastina</taxon>
        <taxon>Trypanosomatida</taxon>
        <taxon>Trypanosomatidae</taxon>
        <taxon>Strigomonadinae</taxon>
        <taxon>Angomonas</taxon>
    </lineage>
</organism>
<evidence type="ECO:0000313" key="8">
    <source>
        <dbReference type="Proteomes" id="UP000515908"/>
    </source>
</evidence>
<dbReference type="VEuPathDB" id="TriTrypDB:ADEAN_000408600"/>
<dbReference type="SUPFAM" id="SSF47473">
    <property type="entry name" value="EF-hand"/>
    <property type="match status" value="1"/>
</dbReference>
<feature type="compositionally biased region" description="Polar residues" evidence="5">
    <location>
        <begin position="13"/>
        <end position="23"/>
    </location>
</feature>
<comment type="subcellular location">
    <subcellularLocation>
        <location evidence="1">Cell projection</location>
        <location evidence="1">Cilium</location>
        <location evidence="1">Flagellum</location>
    </subcellularLocation>
</comment>
<evidence type="ECO:0000256" key="2">
    <source>
        <dbReference type="ARBA" id="ARBA00022846"/>
    </source>
</evidence>